<reference evidence="3" key="1">
    <citation type="journal article" date="2023" name="Plant J.">
        <title>Genome sequences and population genomics provide insights into the demographic history, inbreeding, and mutation load of two 'living fossil' tree species of Dipteronia.</title>
        <authorList>
            <person name="Feng Y."/>
            <person name="Comes H.P."/>
            <person name="Chen J."/>
            <person name="Zhu S."/>
            <person name="Lu R."/>
            <person name="Zhang X."/>
            <person name="Li P."/>
            <person name="Qiu J."/>
            <person name="Olsen K.M."/>
            <person name="Qiu Y."/>
        </authorList>
    </citation>
    <scope>NUCLEOTIDE SEQUENCE</scope>
    <source>
        <strain evidence="3">NBL</strain>
    </source>
</reference>
<organism evidence="3 4">
    <name type="scientific">Dipteronia sinensis</name>
    <dbReference type="NCBI Taxonomy" id="43782"/>
    <lineage>
        <taxon>Eukaryota</taxon>
        <taxon>Viridiplantae</taxon>
        <taxon>Streptophyta</taxon>
        <taxon>Embryophyta</taxon>
        <taxon>Tracheophyta</taxon>
        <taxon>Spermatophyta</taxon>
        <taxon>Magnoliopsida</taxon>
        <taxon>eudicotyledons</taxon>
        <taxon>Gunneridae</taxon>
        <taxon>Pentapetalae</taxon>
        <taxon>rosids</taxon>
        <taxon>malvids</taxon>
        <taxon>Sapindales</taxon>
        <taxon>Sapindaceae</taxon>
        <taxon>Hippocastanoideae</taxon>
        <taxon>Acereae</taxon>
        <taxon>Dipteronia</taxon>
    </lineage>
</organism>
<sequence length="222" mass="24725">MQIVTDNGSAFVKASKKLVKTYSLFWTPYVTHCIDLIFEDIGKKDIVASVIHDARVVKNFIYNHGWLISQMREVCKGEIVRLGATRFATNHIALDTYYLNPKYQYRDNIGDNSDLLKAVHNVYGQLDIEAAGIANFGNEQLTGRVKKRRHSAVSSAVTGPPFKTPFEDNRSQKFGTQFGSHTMTAVSTAILVQKNASNSAIRKAVTPSADPTADRPARGQFW</sequence>
<dbReference type="AlphaFoldDB" id="A0AAE0E5Q0"/>
<dbReference type="PANTHER" id="PTHR32166:SF122">
    <property type="entry name" value="OS09G0499600 PROTEIN"/>
    <property type="match status" value="1"/>
</dbReference>
<evidence type="ECO:0000259" key="2">
    <source>
        <dbReference type="Pfam" id="PF04937"/>
    </source>
</evidence>
<protein>
    <recommendedName>
        <fullName evidence="2">DUF659 domain-containing protein</fullName>
    </recommendedName>
</protein>
<dbReference type="PANTHER" id="PTHR32166">
    <property type="entry name" value="OSJNBA0013A04.12 PROTEIN"/>
    <property type="match status" value="1"/>
</dbReference>
<dbReference type="Pfam" id="PF04937">
    <property type="entry name" value="DUF659"/>
    <property type="match status" value="1"/>
</dbReference>
<evidence type="ECO:0000256" key="1">
    <source>
        <dbReference type="SAM" id="MobiDB-lite"/>
    </source>
</evidence>
<keyword evidence="4" id="KW-1185">Reference proteome</keyword>
<evidence type="ECO:0000313" key="4">
    <source>
        <dbReference type="Proteomes" id="UP001281410"/>
    </source>
</evidence>
<feature type="compositionally biased region" description="Basic and acidic residues" evidence="1">
    <location>
        <begin position="212"/>
        <end position="222"/>
    </location>
</feature>
<gene>
    <name evidence="3" type="ORF">Dsin_016525</name>
</gene>
<feature type="domain" description="DUF659" evidence="2">
    <location>
        <begin position="2"/>
        <end position="57"/>
    </location>
</feature>
<dbReference type="InterPro" id="IPR012337">
    <property type="entry name" value="RNaseH-like_sf"/>
</dbReference>
<dbReference type="SUPFAM" id="SSF53098">
    <property type="entry name" value="Ribonuclease H-like"/>
    <property type="match status" value="1"/>
</dbReference>
<dbReference type="EMBL" id="JANJYJ010000005">
    <property type="protein sequence ID" value="KAK3211819.1"/>
    <property type="molecule type" value="Genomic_DNA"/>
</dbReference>
<accession>A0AAE0E5Q0</accession>
<dbReference type="Proteomes" id="UP001281410">
    <property type="component" value="Unassembled WGS sequence"/>
</dbReference>
<name>A0AAE0E5Q0_9ROSI</name>
<evidence type="ECO:0000313" key="3">
    <source>
        <dbReference type="EMBL" id="KAK3211819.1"/>
    </source>
</evidence>
<dbReference type="InterPro" id="IPR007021">
    <property type="entry name" value="DUF659"/>
</dbReference>
<comment type="caution">
    <text evidence="3">The sequence shown here is derived from an EMBL/GenBank/DDBJ whole genome shotgun (WGS) entry which is preliminary data.</text>
</comment>
<proteinExistence type="predicted"/>
<feature type="region of interest" description="Disordered" evidence="1">
    <location>
        <begin position="202"/>
        <end position="222"/>
    </location>
</feature>